<dbReference type="InterPro" id="IPR029188">
    <property type="entry name" value="Rrp14_N"/>
</dbReference>
<feature type="compositionally biased region" description="Basic and acidic residues" evidence="4">
    <location>
        <begin position="128"/>
        <end position="141"/>
    </location>
</feature>
<feature type="compositionally biased region" description="Basic and acidic residues" evidence="4">
    <location>
        <begin position="109"/>
        <end position="120"/>
    </location>
</feature>
<accession>A0ABQ9MBF0</accession>
<evidence type="ECO:0000256" key="3">
    <source>
        <dbReference type="ARBA" id="ARBA00023242"/>
    </source>
</evidence>
<gene>
    <name evidence="7" type="ORF">P3X46_012678</name>
</gene>
<proteinExistence type="inferred from homology"/>
<dbReference type="PANTHER" id="PTHR14369:SF0">
    <property type="entry name" value="SURFEIT LOCUS PROTEIN 6"/>
    <property type="match status" value="1"/>
</dbReference>
<evidence type="ECO:0000313" key="8">
    <source>
        <dbReference type="Proteomes" id="UP001174677"/>
    </source>
</evidence>
<sequence>MKKRHNLVNAPSPDIDLKYCINQNSVFFDELIELIPAKFYLPIERLDPDKSSTTTLDRLMKILEKEKSSDESIDEGLEINHMMSGLEDDDRRVTYEELRQRLPHKIDELRRGQNNDGLDKVKKKHERRNSAKETQEGFRKDVEEATKELKFSHVKLGNNEGQEKKKRKLSKLKELQKAKELEEAKDPVKADIISKKHLWKAATSRAAGVKVHDDQKRLKQSIQKDKKRPQKSVAKWKERIVTQQKMKAEKQQTRSHNIAEGIHQKKMQRIAKREKKLMRPGSEWRKDGYINDASTESASF</sequence>
<dbReference type="EMBL" id="JARPOI010000007">
    <property type="protein sequence ID" value="KAJ9177461.1"/>
    <property type="molecule type" value="Genomic_DNA"/>
</dbReference>
<feature type="region of interest" description="Disordered" evidence="4">
    <location>
        <begin position="206"/>
        <end position="300"/>
    </location>
</feature>
<evidence type="ECO:0000259" key="5">
    <source>
        <dbReference type="Pfam" id="PF04935"/>
    </source>
</evidence>
<dbReference type="InterPro" id="IPR029190">
    <property type="entry name" value="Rrp14/SURF6_C"/>
</dbReference>
<evidence type="ECO:0000313" key="7">
    <source>
        <dbReference type="EMBL" id="KAJ9177461.1"/>
    </source>
</evidence>
<feature type="domain" description="Ribosomal RNA-processing protein 14/surfeit locus protein 6 C-terminal" evidence="5">
    <location>
        <begin position="108"/>
        <end position="269"/>
    </location>
</feature>
<comment type="subcellular location">
    <subcellularLocation>
        <location evidence="1">Nucleus</location>
    </subcellularLocation>
</comment>
<name>A0ABQ9MBF0_HEVBR</name>
<protein>
    <recommendedName>
        <fullName evidence="9">Ribosomal RNA-processing protein 14/surfeit locus protein 6 C-terminal domain-containing protein</fullName>
    </recommendedName>
</protein>
<evidence type="ECO:0000259" key="6">
    <source>
        <dbReference type="Pfam" id="PF15459"/>
    </source>
</evidence>
<evidence type="ECO:0000256" key="2">
    <source>
        <dbReference type="ARBA" id="ARBA00005904"/>
    </source>
</evidence>
<comment type="similarity">
    <text evidence="2">Belongs to the SURF6 family.</text>
</comment>
<evidence type="ECO:0000256" key="4">
    <source>
        <dbReference type="SAM" id="MobiDB-lite"/>
    </source>
</evidence>
<dbReference type="Proteomes" id="UP001174677">
    <property type="component" value="Chromosome 7"/>
</dbReference>
<dbReference type="Pfam" id="PF15459">
    <property type="entry name" value="RRP14"/>
    <property type="match status" value="1"/>
</dbReference>
<evidence type="ECO:0000256" key="1">
    <source>
        <dbReference type="ARBA" id="ARBA00004123"/>
    </source>
</evidence>
<comment type="caution">
    <text evidence="7">The sequence shown here is derived from an EMBL/GenBank/DDBJ whole genome shotgun (WGS) entry which is preliminary data.</text>
</comment>
<dbReference type="PANTHER" id="PTHR14369">
    <property type="entry name" value="SURFEIT LOCUS PROTEIN 6"/>
    <property type="match status" value="1"/>
</dbReference>
<organism evidence="7 8">
    <name type="scientific">Hevea brasiliensis</name>
    <name type="common">Para rubber tree</name>
    <name type="synonym">Siphonia brasiliensis</name>
    <dbReference type="NCBI Taxonomy" id="3981"/>
    <lineage>
        <taxon>Eukaryota</taxon>
        <taxon>Viridiplantae</taxon>
        <taxon>Streptophyta</taxon>
        <taxon>Embryophyta</taxon>
        <taxon>Tracheophyta</taxon>
        <taxon>Spermatophyta</taxon>
        <taxon>Magnoliopsida</taxon>
        <taxon>eudicotyledons</taxon>
        <taxon>Gunneridae</taxon>
        <taxon>Pentapetalae</taxon>
        <taxon>rosids</taxon>
        <taxon>fabids</taxon>
        <taxon>Malpighiales</taxon>
        <taxon>Euphorbiaceae</taxon>
        <taxon>Crotonoideae</taxon>
        <taxon>Micrandreae</taxon>
        <taxon>Hevea</taxon>
    </lineage>
</organism>
<keyword evidence="8" id="KW-1185">Reference proteome</keyword>
<dbReference type="Pfam" id="PF04935">
    <property type="entry name" value="SURF6"/>
    <property type="match status" value="1"/>
</dbReference>
<feature type="region of interest" description="Disordered" evidence="4">
    <location>
        <begin position="109"/>
        <end position="141"/>
    </location>
</feature>
<evidence type="ECO:0008006" key="9">
    <source>
        <dbReference type="Google" id="ProtNLM"/>
    </source>
</evidence>
<feature type="compositionally biased region" description="Basic residues" evidence="4">
    <location>
        <begin position="264"/>
        <end position="278"/>
    </location>
</feature>
<keyword evidence="3" id="KW-0539">Nucleus</keyword>
<dbReference type="InterPro" id="IPR007019">
    <property type="entry name" value="SURF6"/>
</dbReference>
<feature type="domain" description="Ribosomal RNA-processing protein 14 N-terminal" evidence="6">
    <location>
        <begin position="21"/>
        <end position="52"/>
    </location>
</feature>
<reference evidence="7" key="1">
    <citation type="journal article" date="2023" name="Plant Biotechnol. J.">
        <title>Chromosome-level wild Hevea brasiliensis genome provides new tools for genomic-assisted breeding and valuable loci to elevate rubber yield.</title>
        <authorList>
            <person name="Cheng H."/>
            <person name="Song X."/>
            <person name="Hu Y."/>
            <person name="Wu T."/>
            <person name="Yang Q."/>
            <person name="An Z."/>
            <person name="Feng S."/>
            <person name="Deng Z."/>
            <person name="Wu W."/>
            <person name="Zeng X."/>
            <person name="Tu M."/>
            <person name="Wang X."/>
            <person name="Huang H."/>
        </authorList>
    </citation>
    <scope>NUCLEOTIDE SEQUENCE</scope>
    <source>
        <strain evidence="7">MT/VB/25A 57/8</strain>
    </source>
</reference>
<feature type="compositionally biased region" description="Basic and acidic residues" evidence="4">
    <location>
        <begin position="235"/>
        <end position="252"/>
    </location>
</feature>